<evidence type="ECO:0008006" key="3">
    <source>
        <dbReference type="Google" id="ProtNLM"/>
    </source>
</evidence>
<accession>A0ABU7IU50</accession>
<proteinExistence type="predicted"/>
<dbReference type="Proteomes" id="UP001356308">
    <property type="component" value="Unassembled WGS sequence"/>
</dbReference>
<reference evidence="1 2" key="1">
    <citation type="submission" date="2024-01" db="EMBL/GenBank/DDBJ databases">
        <title>Maribacter spp. originated from different algae showed divergent polysaccharides utilization ability.</title>
        <authorList>
            <person name="Wang H."/>
            <person name="Wu Y."/>
        </authorList>
    </citation>
    <scope>NUCLEOTIDE SEQUENCE [LARGE SCALE GENOMIC DNA]</scope>
    <source>
        <strain evidence="1 2">PR1</strain>
    </source>
</reference>
<name>A0ABU7IU50_9FLAO</name>
<dbReference type="RefSeq" id="WP_272651185.1">
    <property type="nucleotide sequence ID" value="NZ_JAZDDG010000004.1"/>
</dbReference>
<keyword evidence="2" id="KW-1185">Reference proteome</keyword>
<organism evidence="1 2">
    <name type="scientific">Maribacter cobaltidurans</name>
    <dbReference type="NCBI Taxonomy" id="1178778"/>
    <lineage>
        <taxon>Bacteria</taxon>
        <taxon>Pseudomonadati</taxon>
        <taxon>Bacteroidota</taxon>
        <taxon>Flavobacteriia</taxon>
        <taxon>Flavobacteriales</taxon>
        <taxon>Flavobacteriaceae</taxon>
        <taxon>Maribacter</taxon>
    </lineage>
</organism>
<protein>
    <recommendedName>
        <fullName evidence="3">DUF4382 domain-containing protein</fullName>
    </recommendedName>
</protein>
<evidence type="ECO:0000313" key="2">
    <source>
        <dbReference type="Proteomes" id="UP001356308"/>
    </source>
</evidence>
<evidence type="ECO:0000313" key="1">
    <source>
        <dbReference type="EMBL" id="MEE1976487.1"/>
    </source>
</evidence>
<gene>
    <name evidence="1" type="ORF">V1I91_10435</name>
</gene>
<comment type="caution">
    <text evidence="1">The sequence shown here is derived from an EMBL/GenBank/DDBJ whole genome shotgun (WGS) entry which is preliminary data.</text>
</comment>
<sequence length="290" mass="32691">METIANVLEKNEKKKVNDLNSFDSVVKVLEPKKFVNFLSDLEITSDSVVVKVRMVTKKSVRRIFIDWGDLESDVISILPGLNLDLAPALNGTNPLPDGTYEVFHAYQSPEEKIAFEKHITLRIQDNTGTIDQRSTTITLTPKYSVNVYQTSVNLLDAADFGNGSAEFEITQTIDDQPTGFWEWYPSNNFFSDAQFTRLPGSQLRRVVELGGSSNLVHLNFIEKDGFLNADDEGLLRIRLTPYMTTGQIEKIIEVSDPTFGSCRIKVRYYIEMNVYKPLPSIGGMLTFAQT</sequence>
<dbReference type="EMBL" id="JAZDDG010000004">
    <property type="protein sequence ID" value="MEE1976487.1"/>
    <property type="molecule type" value="Genomic_DNA"/>
</dbReference>